<name>A0A5B2TMA5_9FLAO</name>
<sequence>MYRLLFLLMLLGVSCNDRIAMEDLHHLNGYWEIQEVEFPNGNKKEYPMNTVVDYIELNENNGFRKKMVPRFDGTFETSDDAEPFNIFEENGVFYLRYENPLSEWQERLLSLSEDSFSVENPEGILYRFKRFEPIKLD</sequence>
<evidence type="ECO:0000313" key="2">
    <source>
        <dbReference type="EMBL" id="KAA2215536.1"/>
    </source>
</evidence>
<keyword evidence="5" id="KW-1185">Reference proteome</keyword>
<accession>A0A5B2TMA5</accession>
<dbReference type="AlphaFoldDB" id="A0A5B2TMA5"/>
<feature type="domain" description="Lipocalin-like" evidence="1">
    <location>
        <begin position="27"/>
        <end position="117"/>
    </location>
</feature>
<reference evidence="3 5" key="2">
    <citation type="submission" date="2024-01" db="EMBL/GenBank/DDBJ databases">
        <title>Maribacter spp. originated from different algae showed divergent polysaccharides utilization ability.</title>
        <authorList>
            <person name="Wang H."/>
            <person name="Wu Y."/>
        </authorList>
    </citation>
    <scope>NUCLEOTIDE SEQUENCE [LARGE SCALE GENOMIC DNA]</scope>
    <source>
        <strain evidence="3 5">KPT27_14</strain>
    </source>
</reference>
<dbReference type="Pfam" id="PF13648">
    <property type="entry name" value="Lipocalin_4"/>
    <property type="match status" value="1"/>
</dbReference>
<evidence type="ECO:0000313" key="5">
    <source>
        <dbReference type="Proteomes" id="UP001343698"/>
    </source>
</evidence>
<protein>
    <recommendedName>
        <fullName evidence="1">Lipocalin-like domain-containing protein</fullName>
    </recommendedName>
</protein>
<dbReference type="Proteomes" id="UP001343698">
    <property type="component" value="Unassembled WGS sequence"/>
</dbReference>
<dbReference type="RefSeq" id="WP_154920802.1">
    <property type="nucleotide sequence ID" value="NZ_JAZDDF010000011.1"/>
</dbReference>
<gene>
    <name evidence="2" type="ORF">F0361_18045</name>
    <name evidence="3" type="ORF">V1H85_16600</name>
</gene>
<evidence type="ECO:0000259" key="1">
    <source>
        <dbReference type="Pfam" id="PF13648"/>
    </source>
</evidence>
<dbReference type="Proteomes" id="UP000323188">
    <property type="component" value="Unassembled WGS sequence"/>
</dbReference>
<evidence type="ECO:0000313" key="4">
    <source>
        <dbReference type="Proteomes" id="UP000323188"/>
    </source>
</evidence>
<comment type="caution">
    <text evidence="2">The sequence shown here is derived from an EMBL/GenBank/DDBJ whole genome shotgun (WGS) entry which is preliminary data.</text>
</comment>
<dbReference type="PROSITE" id="PS51257">
    <property type="entry name" value="PROKAR_LIPOPROTEIN"/>
    <property type="match status" value="1"/>
</dbReference>
<dbReference type="InterPro" id="IPR024311">
    <property type="entry name" value="Lipocalin-like"/>
</dbReference>
<organism evidence="2 4">
    <name type="scientific">Maribacter flavus</name>
    <dbReference type="NCBI Taxonomy" id="1658664"/>
    <lineage>
        <taxon>Bacteria</taxon>
        <taxon>Pseudomonadati</taxon>
        <taxon>Bacteroidota</taxon>
        <taxon>Flavobacteriia</taxon>
        <taxon>Flavobacteriales</taxon>
        <taxon>Flavobacteriaceae</taxon>
        <taxon>Maribacter</taxon>
    </lineage>
</organism>
<dbReference type="EMBL" id="VUOE01000004">
    <property type="protein sequence ID" value="KAA2215536.1"/>
    <property type="molecule type" value="Genomic_DNA"/>
</dbReference>
<dbReference type="EMBL" id="JAZDDF010000011">
    <property type="protein sequence ID" value="MEE1974081.1"/>
    <property type="molecule type" value="Genomic_DNA"/>
</dbReference>
<proteinExistence type="predicted"/>
<reference evidence="2 4" key="1">
    <citation type="submission" date="2019-09" db="EMBL/GenBank/DDBJ databases">
        <authorList>
            <person name="Khan S.A."/>
            <person name="Jeon C.O."/>
            <person name="Chun B.H."/>
            <person name="Jeong S.E."/>
        </authorList>
    </citation>
    <scope>NUCLEOTIDE SEQUENCE [LARGE SCALE GENOMIC DNA]</scope>
    <source>
        <strain evidence="2 4">KCTC 42508</strain>
    </source>
</reference>
<evidence type="ECO:0000313" key="3">
    <source>
        <dbReference type="EMBL" id="MEE1974081.1"/>
    </source>
</evidence>